<dbReference type="PANTHER" id="PTHR31672:SF13">
    <property type="entry name" value="F-BOX PROTEIN CPR30-LIKE"/>
    <property type="match status" value="1"/>
</dbReference>
<dbReference type="InterPro" id="IPR050796">
    <property type="entry name" value="SCF_F-box_component"/>
</dbReference>
<dbReference type="OrthoDB" id="591557at2759"/>
<dbReference type="STRING" id="429701.A0A2G9HKH3"/>
<reference evidence="3" key="1">
    <citation type="journal article" date="2018" name="Gigascience">
        <title>Genome assembly of the Pink Ipe (Handroanthus impetiginosus, Bignoniaceae), a highly valued, ecologically keystone Neotropical timber forest tree.</title>
        <authorList>
            <person name="Silva-Junior O.B."/>
            <person name="Grattapaglia D."/>
            <person name="Novaes E."/>
            <person name="Collevatti R.G."/>
        </authorList>
    </citation>
    <scope>NUCLEOTIDE SEQUENCE [LARGE SCALE GENOMIC DNA]</scope>
    <source>
        <strain evidence="3">cv. UFG-1</strain>
    </source>
</reference>
<dbReference type="Pfam" id="PF00646">
    <property type="entry name" value="F-box"/>
    <property type="match status" value="1"/>
</dbReference>
<gene>
    <name evidence="2" type="ORF">CDL12_09317</name>
</gene>
<organism evidence="2 3">
    <name type="scientific">Handroanthus impetiginosus</name>
    <dbReference type="NCBI Taxonomy" id="429701"/>
    <lineage>
        <taxon>Eukaryota</taxon>
        <taxon>Viridiplantae</taxon>
        <taxon>Streptophyta</taxon>
        <taxon>Embryophyta</taxon>
        <taxon>Tracheophyta</taxon>
        <taxon>Spermatophyta</taxon>
        <taxon>Magnoliopsida</taxon>
        <taxon>eudicotyledons</taxon>
        <taxon>Gunneridae</taxon>
        <taxon>Pentapetalae</taxon>
        <taxon>asterids</taxon>
        <taxon>lamiids</taxon>
        <taxon>Lamiales</taxon>
        <taxon>Bignoniaceae</taxon>
        <taxon>Crescentiina</taxon>
        <taxon>Tabebuia alliance</taxon>
        <taxon>Handroanthus</taxon>
    </lineage>
</organism>
<keyword evidence="3" id="KW-1185">Reference proteome</keyword>
<name>A0A2G9HKH3_9LAMI</name>
<dbReference type="Proteomes" id="UP000231279">
    <property type="component" value="Unassembled WGS sequence"/>
</dbReference>
<dbReference type="InterPro" id="IPR036047">
    <property type="entry name" value="F-box-like_dom_sf"/>
</dbReference>
<accession>A0A2G9HKH3</accession>
<dbReference type="AlphaFoldDB" id="A0A2G9HKH3"/>
<dbReference type="PROSITE" id="PS50181">
    <property type="entry name" value="FBOX"/>
    <property type="match status" value="1"/>
</dbReference>
<protein>
    <recommendedName>
        <fullName evidence="1">F-box domain-containing protein</fullName>
    </recommendedName>
</protein>
<dbReference type="InterPro" id="IPR006527">
    <property type="entry name" value="F-box-assoc_dom_typ1"/>
</dbReference>
<dbReference type="NCBIfam" id="TIGR01640">
    <property type="entry name" value="F_box_assoc_1"/>
    <property type="match status" value="1"/>
</dbReference>
<dbReference type="Gene3D" id="1.20.1280.50">
    <property type="match status" value="1"/>
</dbReference>
<evidence type="ECO:0000313" key="2">
    <source>
        <dbReference type="EMBL" id="PIN18019.1"/>
    </source>
</evidence>
<sequence length="322" mass="36092">MAKPELPEEILIDVFSRLPAKSVGKCRCLSKQWCTLLSTPQFIKSHLNRKTHQENLILITPSDSLYTIATIKDDTVSRKLELPSNWLEQVKIPDSPLALEWGESFSMHGFGYDIYTDDYKIVTLSYYATKKEHEPDCEKKFVDVYSVKKRVWKRVESSRYDHAVPELSSGAFVNGAIHWLASGRESGHPSVIVAFNFANEVFDEIPAPNDADVGKFVFNKLGVLGGRLCMIDARSQDVWIMEEYGVKDSWTKFSIEVDYDLGISKPFCFIGDEEAVFGTEEDRLIVYNVKEGALRGMVVDGAPAEFADGGAFVGSLVLPALN</sequence>
<dbReference type="PANTHER" id="PTHR31672">
    <property type="entry name" value="BNACNNG10540D PROTEIN"/>
    <property type="match status" value="1"/>
</dbReference>
<dbReference type="CDD" id="cd22157">
    <property type="entry name" value="F-box_AtFBW1-like"/>
    <property type="match status" value="1"/>
</dbReference>
<dbReference type="InterPro" id="IPR001810">
    <property type="entry name" value="F-box_dom"/>
</dbReference>
<evidence type="ECO:0000259" key="1">
    <source>
        <dbReference type="PROSITE" id="PS50181"/>
    </source>
</evidence>
<feature type="domain" description="F-box" evidence="1">
    <location>
        <begin position="1"/>
        <end position="46"/>
    </location>
</feature>
<evidence type="ECO:0000313" key="3">
    <source>
        <dbReference type="Proteomes" id="UP000231279"/>
    </source>
</evidence>
<comment type="caution">
    <text evidence="2">The sequence shown here is derived from an EMBL/GenBank/DDBJ whole genome shotgun (WGS) entry which is preliminary data.</text>
</comment>
<dbReference type="SMART" id="SM00256">
    <property type="entry name" value="FBOX"/>
    <property type="match status" value="1"/>
</dbReference>
<proteinExistence type="predicted"/>
<dbReference type="SUPFAM" id="SSF81383">
    <property type="entry name" value="F-box domain"/>
    <property type="match status" value="1"/>
</dbReference>
<dbReference type="InterPro" id="IPR017451">
    <property type="entry name" value="F-box-assoc_interact_dom"/>
</dbReference>
<dbReference type="Pfam" id="PF07734">
    <property type="entry name" value="FBA_1"/>
    <property type="match status" value="1"/>
</dbReference>
<dbReference type="EMBL" id="NKXS01001545">
    <property type="protein sequence ID" value="PIN18019.1"/>
    <property type="molecule type" value="Genomic_DNA"/>
</dbReference>